<dbReference type="PANTHER" id="PTHR46599:SF6">
    <property type="entry name" value="DUAL SPECIFICITY PHOSPHATASE 26"/>
    <property type="match status" value="1"/>
</dbReference>
<dbReference type="Pfam" id="PF13843">
    <property type="entry name" value="DDE_Tnp_1_7"/>
    <property type="match status" value="1"/>
</dbReference>
<dbReference type="PANTHER" id="PTHR46599">
    <property type="entry name" value="PIGGYBAC TRANSPOSABLE ELEMENT-DERIVED PROTEIN 4"/>
    <property type="match status" value="1"/>
</dbReference>
<sequence length="561" mass="63870">MARHYNTEEVVDILMRSDSEDLPSSPAENASDSGDDTEDSSFHSDQLESSSDLSSGDESEEEMHGEAPEWTSKNGKIWSPSSTATLCYVPAAIGHIAGPTHYAVARISDPLSNFRLFLTDEIMHHIVEMTNLHGRRTISDWRDLDNDELLAYVGLLILAGVYRSKHEATTSLWSEKTGRSIFRAAMSQKRFSHITSALRFDDKLSRPRRHTDKLAPFHEVWDMWTHRLMMLFSPDRDLTVDEQLVPFKARCSFRQYIPKKPAKYGIKVWATCDAKTSYAWRLHVYTGRAAGERAEVNQGMRVVLQMTEGLQGHVATCDNFFTSFALAEELLKRQIALVGTIRQNEPEISPVLRQTKGRAIYSSTFAFTVRHTLVSYIPRWGWNVLLLSTKHRRPEVSDGEKRKPVIIDDYNQCKGGVDNLDKVVGTYSCRRRTNRWPMAVFHNMIDVSLYNAFVLWTSVDRSWLQQTPHRRWLYIEEVGESMIKPHITKREHLPRSSAAAELVTAVQYGAAAGPSGLTHPKGRKRCELCCDYMRRVGNSCSKCGRFTCRAHSKFICSHCST</sequence>
<evidence type="ECO:0000259" key="2">
    <source>
        <dbReference type="Pfam" id="PF13843"/>
    </source>
</evidence>
<dbReference type="RefSeq" id="XP_005755147.1">
    <property type="nucleotide sequence ID" value="XM_005755090.1"/>
</dbReference>
<keyword evidence="3" id="KW-1185">Reference proteome</keyword>
<proteinExistence type="predicted"/>
<evidence type="ECO:0000256" key="1">
    <source>
        <dbReference type="SAM" id="MobiDB-lite"/>
    </source>
</evidence>
<gene>
    <name evidence="4" type="primary">LOC102214231</name>
</gene>
<feature type="region of interest" description="Disordered" evidence="1">
    <location>
        <begin position="1"/>
        <end position="76"/>
    </location>
</feature>
<dbReference type="Proteomes" id="UP000695023">
    <property type="component" value="Unplaced"/>
</dbReference>
<dbReference type="GeneID" id="102214231"/>
<reference evidence="4" key="1">
    <citation type="submission" date="2025-08" db="UniProtKB">
        <authorList>
            <consortium name="RefSeq"/>
        </authorList>
    </citation>
    <scope>IDENTIFICATION</scope>
</reference>
<protein>
    <submittedName>
        <fullName evidence="4">PiggyBac transposable element-derived protein 4-like</fullName>
    </submittedName>
</protein>
<dbReference type="InterPro" id="IPR029526">
    <property type="entry name" value="PGBD"/>
</dbReference>
<name>A0A9Y3S1X3_9CICH</name>
<organism evidence="3 4">
    <name type="scientific">Pundamilia nyererei</name>
    <dbReference type="NCBI Taxonomy" id="303518"/>
    <lineage>
        <taxon>Eukaryota</taxon>
        <taxon>Metazoa</taxon>
        <taxon>Chordata</taxon>
        <taxon>Craniata</taxon>
        <taxon>Vertebrata</taxon>
        <taxon>Euteleostomi</taxon>
        <taxon>Actinopterygii</taxon>
        <taxon>Neopterygii</taxon>
        <taxon>Teleostei</taxon>
        <taxon>Neoteleostei</taxon>
        <taxon>Acanthomorphata</taxon>
        <taxon>Ovalentaria</taxon>
        <taxon>Cichlomorphae</taxon>
        <taxon>Cichliformes</taxon>
        <taxon>Cichlidae</taxon>
        <taxon>African cichlids</taxon>
        <taxon>Pseudocrenilabrinae</taxon>
        <taxon>Haplochromini</taxon>
        <taxon>Pundamilia</taxon>
    </lineage>
</organism>
<dbReference type="AlphaFoldDB" id="A0A9Y3S1X3"/>
<evidence type="ECO:0000313" key="3">
    <source>
        <dbReference type="Proteomes" id="UP000695023"/>
    </source>
</evidence>
<feature type="domain" description="PiggyBac transposable element-derived protein" evidence="2">
    <location>
        <begin position="109"/>
        <end position="453"/>
    </location>
</feature>
<accession>A0A9Y3S1X3</accession>
<evidence type="ECO:0000313" key="4">
    <source>
        <dbReference type="RefSeq" id="XP_005755147.1"/>
    </source>
</evidence>